<name>A0A4V5NY60_9SPHI</name>
<dbReference type="InterPro" id="IPR029044">
    <property type="entry name" value="Nucleotide-diphossugar_trans"/>
</dbReference>
<keyword evidence="2" id="KW-0808">Transferase</keyword>
<dbReference type="InterPro" id="IPR001173">
    <property type="entry name" value="Glyco_trans_2-like"/>
</dbReference>
<dbReference type="Pfam" id="PF00535">
    <property type="entry name" value="Glycos_transf_2"/>
    <property type="match status" value="2"/>
</dbReference>
<sequence>MMDKFKPYSIEHIQLSDFHNFIPIAKNYYVVIWYLNIPLGHIWLDDQLLAADRKKLNQLAVNSVKTTFEYYVSQHPQSDKLNWQTLFFENKSKELNKVLSDIFKRNDLVISDHKLSVVICTRNRSHAIEGCIKSLLNSADKDFELIIVDNAPDDDLTAEIVSKYPNIKYVKEPRKGLDIARNTGAIYAKNEIVAYTDDDVIVDKNWTKQLKTLFTAPKTMAVTGLVIPIALATKAQYTFEKFWGFNNGYLPKLFDEKYFADHVNEGVPVWNIGAGANMAFRREIFEQVGWFDERLDVGASGCSGDSEFWYRILAEGYHCHYFPQLFVFHQHREEIQSLKKQIFSYMRGQVSSILVQYENYRNDGDMFRLKKILPKYYGKKLLSDFLHLRPNSLFNTINEVRGCISGWLYYRKNRNVERKGNLLYLKSLKEEVIISQNPLVSIIIPCYNHGKYLPQAIESVLKQSHQNFEIIVIDDGSTDDTAEVCKNYANVKYYKANRLGLSAARNRGVFYARGDFFVFLDADDFLYPDGLKINLNHFQNNKKVVFVSGAHDKVNDKGEILPSSVQIEKWADNFEGLLHGNYIAMEGTVMYRSALFYTFYFDPLLKACEDYDINLNITRNFPSITHSGKIAAYRIHDYNMSADKNLMLDNVIKVLQRQHKYLTTDKEMDAYQNGLKNWEYYYSN</sequence>
<dbReference type="PANTHER" id="PTHR43685:SF11">
    <property type="entry name" value="GLYCOSYLTRANSFERASE TAGX-RELATED"/>
    <property type="match status" value="1"/>
</dbReference>
<reference evidence="2 3" key="1">
    <citation type="submission" date="2019-04" db="EMBL/GenBank/DDBJ databases">
        <title>Pedobacter sp. AR-2-6 sp. nov., isolated from Arctic soil.</title>
        <authorList>
            <person name="Dahal R.H."/>
            <person name="Kim D.-U."/>
        </authorList>
    </citation>
    <scope>NUCLEOTIDE SEQUENCE [LARGE SCALE GENOMIC DNA]</scope>
    <source>
        <strain evidence="2 3">AR-2-6</strain>
    </source>
</reference>
<dbReference type="Proteomes" id="UP000310477">
    <property type="component" value="Unassembled WGS sequence"/>
</dbReference>
<dbReference type="SUPFAM" id="SSF53448">
    <property type="entry name" value="Nucleotide-diphospho-sugar transferases"/>
    <property type="match status" value="2"/>
</dbReference>
<dbReference type="CDD" id="cd00761">
    <property type="entry name" value="Glyco_tranf_GTA_type"/>
    <property type="match status" value="1"/>
</dbReference>
<gene>
    <name evidence="2" type="ORF">FA045_03380</name>
</gene>
<dbReference type="PANTHER" id="PTHR43685">
    <property type="entry name" value="GLYCOSYLTRANSFERASE"/>
    <property type="match status" value="1"/>
</dbReference>
<dbReference type="Gene3D" id="3.90.550.10">
    <property type="entry name" value="Spore Coat Polysaccharide Biosynthesis Protein SpsA, Chain A"/>
    <property type="match status" value="2"/>
</dbReference>
<comment type="caution">
    <text evidence="2">The sequence shown here is derived from an EMBL/GenBank/DDBJ whole genome shotgun (WGS) entry which is preliminary data.</text>
</comment>
<organism evidence="2 3">
    <name type="scientific">Pedobacter cryotolerans</name>
    <dbReference type="NCBI Taxonomy" id="2571270"/>
    <lineage>
        <taxon>Bacteria</taxon>
        <taxon>Pseudomonadati</taxon>
        <taxon>Bacteroidota</taxon>
        <taxon>Sphingobacteriia</taxon>
        <taxon>Sphingobacteriales</taxon>
        <taxon>Sphingobacteriaceae</taxon>
        <taxon>Pedobacter</taxon>
    </lineage>
</organism>
<proteinExistence type="predicted"/>
<dbReference type="RefSeq" id="WP_136874490.1">
    <property type="nucleotide sequence ID" value="NZ_SWBO01000002.1"/>
</dbReference>
<dbReference type="EMBL" id="SWBO01000002">
    <property type="protein sequence ID" value="TKC02337.1"/>
    <property type="molecule type" value="Genomic_DNA"/>
</dbReference>
<feature type="domain" description="Glycosyltransferase 2-like" evidence="1">
    <location>
        <begin position="116"/>
        <end position="288"/>
    </location>
</feature>
<dbReference type="GO" id="GO:0016740">
    <property type="term" value="F:transferase activity"/>
    <property type="evidence" value="ECO:0007669"/>
    <property type="project" value="UniProtKB-KW"/>
</dbReference>
<feature type="domain" description="Glycosyltransferase 2-like" evidence="1">
    <location>
        <begin position="441"/>
        <end position="557"/>
    </location>
</feature>
<dbReference type="InterPro" id="IPR050834">
    <property type="entry name" value="Glycosyltransf_2"/>
</dbReference>
<dbReference type="AlphaFoldDB" id="A0A4V5NY60"/>
<protein>
    <submittedName>
        <fullName evidence="2">Glycosyltransferase</fullName>
    </submittedName>
</protein>
<dbReference type="OrthoDB" id="6638511at2"/>
<evidence type="ECO:0000313" key="3">
    <source>
        <dbReference type="Proteomes" id="UP000310477"/>
    </source>
</evidence>
<evidence type="ECO:0000259" key="1">
    <source>
        <dbReference type="Pfam" id="PF00535"/>
    </source>
</evidence>
<accession>A0A4V5NY60</accession>
<keyword evidence="3" id="KW-1185">Reference proteome</keyword>
<evidence type="ECO:0000313" key="2">
    <source>
        <dbReference type="EMBL" id="TKC02337.1"/>
    </source>
</evidence>